<dbReference type="InterPro" id="IPR000157">
    <property type="entry name" value="TIR_dom"/>
</dbReference>
<name>A0A7X4VYR0_9GAMM</name>
<evidence type="ECO:0000313" key="3">
    <source>
        <dbReference type="EMBL" id="NAW12715.1"/>
    </source>
</evidence>
<protein>
    <submittedName>
        <fullName evidence="3">TIR domain-containing protein</fullName>
    </submittedName>
</protein>
<dbReference type="InterPro" id="IPR027417">
    <property type="entry name" value="P-loop_NTPase"/>
</dbReference>
<dbReference type="Gene3D" id="3.40.50.10140">
    <property type="entry name" value="Toll/interleukin-1 receptor homology (TIR) domain"/>
    <property type="match status" value="1"/>
</dbReference>
<reference evidence="3 4" key="1">
    <citation type="submission" date="2019-12" db="EMBL/GenBank/DDBJ databases">
        <title>Draft genome sequencing of Halomonas icarensis D1-1.</title>
        <authorList>
            <person name="Pandiyan K."/>
            <person name="Kushwaha P."/>
            <person name="Gowdham M."/>
            <person name="Chakdar H."/>
            <person name="Singh A."/>
            <person name="Kumar M."/>
            <person name="Saxena A.K."/>
        </authorList>
    </citation>
    <scope>NUCLEOTIDE SEQUENCE [LARGE SCALE GENOMIC DNA]</scope>
    <source>
        <strain evidence="3 4">D1-1</strain>
    </source>
</reference>
<dbReference type="InterPro" id="IPR057123">
    <property type="entry name" value="STAND_NTPase4_dom"/>
</dbReference>
<feature type="coiled-coil region" evidence="1">
    <location>
        <begin position="601"/>
        <end position="628"/>
    </location>
</feature>
<dbReference type="GO" id="GO:0007165">
    <property type="term" value="P:signal transduction"/>
    <property type="evidence" value="ECO:0007669"/>
    <property type="project" value="InterPro"/>
</dbReference>
<keyword evidence="1" id="KW-0175">Coiled coil</keyword>
<dbReference type="AlphaFoldDB" id="A0A7X4VYR0"/>
<sequence>MKKVVIIYNRKDDSYKEQLIAHLSGLVHRKIIETWHDRDILAGDVRTGVIDENVNQASVILLLISPDFISSEYCNAEEMKLAVELHRAGRARVIPILARPCDTEGALFDGLNKVPEGKWISQCEDKDGAFLEVVEEIKRAVREVEHVEIPAPKLDYASRREFSQWLNDTEVVFKNRAADVLFLDDIYVYPDLRSMDTDDDSFVETPASSLFKKKGYTVVLGEEQSGKTAFAKSLYKDSLKYRKKPIFIDADGVNESNVFDLCSEALKKQYEDICDLSEISYEERVLIVDNMSSIALNKRHQNLLLDGIQSEFGTCIVLASDSFQYVMPDIDGLAGFSVKEILPFGNYKREKLIEKWVSVGRDKEIDEADLFYSVDDLKSKIDSLVRRSVVPPKPIYLLSLMQIFEAYTTQQIDLTSFGHCYQHLVYQALEKADITTKDIDKYMNVMTEFAWAQFENSGELNDDKLKNFFRQYSEIYLAVNEEDVVSRLLRCSILTKNEKGFKFKYPYIYYFFAAKYISEQYNKSRNVKSRFIYLLENLHKEDCANIIVFITHHTKDAWILDEIQICMMELFQEQDAATLERSSLSFMESFLEDIPELILEQRRIEDEREKKAQELDRLEQDTVKFENEIDNLEPSDTLARVNKAFKGIEIIGQIVRNRSASLPKSTLVDIVEEGFHTGLRFLSYFLSISDSSKDEVIKIIEHVLKENPRVSDKDLEKEAKHTYMLLTYGVIFGVLRKVSNSMGGIEVEEICRIVEEKNGTPAIKLINQSMHLHFHKRLDFKRITSLQKEFRSNPTCKRILKENIIQHTYMFPVKFRDKQRLSETLGISMQTQRRMENAKGGKM</sequence>
<dbReference type="SUPFAM" id="SSF52200">
    <property type="entry name" value="Toll/Interleukin receptor TIR domain"/>
    <property type="match status" value="1"/>
</dbReference>
<organism evidence="3 4">
    <name type="scientific">Halomonas icarae</name>
    <dbReference type="NCBI Taxonomy" id="2691040"/>
    <lineage>
        <taxon>Bacteria</taxon>
        <taxon>Pseudomonadati</taxon>
        <taxon>Pseudomonadota</taxon>
        <taxon>Gammaproteobacteria</taxon>
        <taxon>Oceanospirillales</taxon>
        <taxon>Halomonadaceae</taxon>
        <taxon>Halomonas</taxon>
    </lineage>
</organism>
<dbReference type="Pfam" id="PF13676">
    <property type="entry name" value="TIR_2"/>
    <property type="match status" value="1"/>
</dbReference>
<proteinExistence type="predicted"/>
<keyword evidence="4" id="KW-1185">Reference proteome</keyword>
<accession>A0A7X4VYR0</accession>
<evidence type="ECO:0000259" key="2">
    <source>
        <dbReference type="PROSITE" id="PS50104"/>
    </source>
</evidence>
<dbReference type="InterPro" id="IPR035897">
    <property type="entry name" value="Toll_tir_struct_dom_sf"/>
</dbReference>
<feature type="domain" description="TIR" evidence="2">
    <location>
        <begin position="1"/>
        <end position="145"/>
    </location>
</feature>
<dbReference type="Pfam" id="PF24406">
    <property type="entry name" value="nSTAND_NTPase4"/>
    <property type="match status" value="1"/>
</dbReference>
<comment type="caution">
    <text evidence="3">The sequence shown here is derived from an EMBL/GenBank/DDBJ whole genome shotgun (WGS) entry which is preliminary data.</text>
</comment>
<dbReference type="RefSeq" id="WP_161423134.1">
    <property type="nucleotide sequence ID" value="NZ_JARWMY010000005.1"/>
</dbReference>
<dbReference type="PROSITE" id="PS50104">
    <property type="entry name" value="TIR"/>
    <property type="match status" value="1"/>
</dbReference>
<evidence type="ECO:0000313" key="4">
    <source>
        <dbReference type="Proteomes" id="UP000448235"/>
    </source>
</evidence>
<evidence type="ECO:0000256" key="1">
    <source>
        <dbReference type="SAM" id="Coils"/>
    </source>
</evidence>
<dbReference type="Proteomes" id="UP000448235">
    <property type="component" value="Unassembled WGS sequence"/>
</dbReference>
<dbReference type="SUPFAM" id="SSF52540">
    <property type="entry name" value="P-loop containing nucleoside triphosphate hydrolases"/>
    <property type="match status" value="1"/>
</dbReference>
<gene>
    <name evidence="3" type="ORF">GRB80_07640</name>
</gene>
<dbReference type="EMBL" id="WUTS01000001">
    <property type="protein sequence ID" value="NAW12715.1"/>
    <property type="molecule type" value="Genomic_DNA"/>
</dbReference>
<dbReference type="SMART" id="SM00255">
    <property type="entry name" value="TIR"/>
    <property type="match status" value="1"/>
</dbReference>